<sequence length="279" mass="31037">MGKKKTKARAKTDSINPSTKASNVLELSQHSDNGSVLVVDATNLSTSKPNSSSTVNKYEKKSFMSHKIAKVTGDFDAGSSKKSNKKEDDVDEQNDKELFKLINDTNLIESLSKFLLFSLFNWTFKSYQALINIAIALNPDLDVNNMSGKERLKLQQRKLASLGLIGSDPTPKAPTNIYFGMQNKRIKRAKAEVTDFQNRGIFSKSVKSQIYEKHHVSKSLGANKNSRVNRLNPNRGLKASVGKFKNGILYVDTTFSLLIKKPLPHSLNEETLLSITTLN</sequence>
<organism evidence="2 3">
    <name type="scientific">Zancudomyces culisetae</name>
    <name type="common">Gut fungus</name>
    <name type="synonym">Smittium culisetae</name>
    <dbReference type="NCBI Taxonomy" id="1213189"/>
    <lineage>
        <taxon>Eukaryota</taxon>
        <taxon>Fungi</taxon>
        <taxon>Fungi incertae sedis</taxon>
        <taxon>Zoopagomycota</taxon>
        <taxon>Kickxellomycotina</taxon>
        <taxon>Harpellomycetes</taxon>
        <taxon>Harpellales</taxon>
        <taxon>Legeriomycetaceae</taxon>
        <taxon>Zancudomyces</taxon>
    </lineage>
</organism>
<dbReference type="PANTHER" id="PTHR28096">
    <property type="entry name" value="PROTEIN FAF1"/>
    <property type="match status" value="1"/>
</dbReference>
<dbReference type="Proteomes" id="UP000188320">
    <property type="component" value="Unassembled WGS sequence"/>
</dbReference>
<dbReference type="AlphaFoldDB" id="A0A1R1PYH3"/>
<reference evidence="3" key="1">
    <citation type="submission" date="2017-01" db="EMBL/GenBank/DDBJ databases">
        <authorList>
            <person name="Wang Y."/>
            <person name="White M."/>
            <person name="Kvist S."/>
            <person name="Moncalvo J.-M."/>
        </authorList>
    </citation>
    <scope>NUCLEOTIDE SEQUENCE [LARGE SCALE GENOMIC DNA]</scope>
    <source>
        <strain evidence="3">COL-18-3</strain>
    </source>
</reference>
<dbReference type="PANTHER" id="PTHR28096:SF1">
    <property type="entry name" value="PROTEIN FAF1"/>
    <property type="match status" value="1"/>
</dbReference>
<name>A0A1R1PYH3_ZANCU</name>
<feature type="region of interest" description="Disordered" evidence="1">
    <location>
        <begin position="1"/>
        <end position="26"/>
    </location>
</feature>
<dbReference type="GO" id="GO:0005730">
    <property type="term" value="C:nucleolus"/>
    <property type="evidence" value="ECO:0007669"/>
    <property type="project" value="TreeGrafter"/>
</dbReference>
<evidence type="ECO:0000313" key="3">
    <source>
        <dbReference type="Proteomes" id="UP000188320"/>
    </source>
</evidence>
<dbReference type="GO" id="GO:0000462">
    <property type="term" value="P:maturation of SSU-rRNA from tricistronic rRNA transcript (SSU-rRNA, 5.8S rRNA, LSU-rRNA)"/>
    <property type="evidence" value="ECO:0007669"/>
    <property type="project" value="TreeGrafter"/>
</dbReference>
<gene>
    <name evidence="2" type="ORF">AX774_g464</name>
</gene>
<feature type="compositionally biased region" description="Polar residues" evidence="1">
    <location>
        <begin position="13"/>
        <end position="26"/>
    </location>
</feature>
<evidence type="ECO:0000256" key="1">
    <source>
        <dbReference type="SAM" id="MobiDB-lite"/>
    </source>
</evidence>
<proteinExistence type="predicted"/>
<dbReference type="EMBL" id="LSSK01000025">
    <property type="protein sequence ID" value="OMH86000.1"/>
    <property type="molecule type" value="Genomic_DNA"/>
</dbReference>
<keyword evidence="3" id="KW-1185">Reference proteome</keyword>
<dbReference type="OrthoDB" id="5556956at2759"/>
<dbReference type="InterPro" id="IPR053030">
    <property type="entry name" value="Ribosomal_biogenesis_FAF1-like"/>
</dbReference>
<accession>A0A1R1PYH3</accession>
<evidence type="ECO:0000313" key="2">
    <source>
        <dbReference type="EMBL" id="OMH86000.1"/>
    </source>
</evidence>
<comment type="caution">
    <text evidence="2">The sequence shown here is derived from an EMBL/GenBank/DDBJ whole genome shotgun (WGS) entry which is preliminary data.</text>
</comment>
<protein>
    <submittedName>
        <fullName evidence="2">Uncharacterized protein</fullName>
    </submittedName>
</protein>